<gene>
    <name evidence="1" type="ORF">B5V51_226</name>
</gene>
<dbReference type="Gene3D" id="1.10.238.10">
    <property type="entry name" value="EF-hand"/>
    <property type="match status" value="1"/>
</dbReference>
<dbReference type="InterPro" id="IPR011992">
    <property type="entry name" value="EF-hand-dom_pair"/>
</dbReference>
<evidence type="ECO:0008006" key="2">
    <source>
        <dbReference type="Google" id="ProtNLM"/>
    </source>
</evidence>
<sequence length="106" mass="12123">MNYSAETFTKLEKEGKSDVDILMKWMQDSKLFESTKEEQDKARALFDDVKDKSHIKMEEFKCVVSKLAAEQAKSLEEVSKQLAEEGPRLMNAAKVGIEAFKEAMKK</sequence>
<organism evidence="1">
    <name type="scientific">Heliothis virescens</name>
    <name type="common">Tobacco budworm moth</name>
    <dbReference type="NCBI Taxonomy" id="7102"/>
    <lineage>
        <taxon>Eukaryota</taxon>
        <taxon>Metazoa</taxon>
        <taxon>Ecdysozoa</taxon>
        <taxon>Arthropoda</taxon>
        <taxon>Hexapoda</taxon>
        <taxon>Insecta</taxon>
        <taxon>Pterygota</taxon>
        <taxon>Neoptera</taxon>
        <taxon>Endopterygota</taxon>
        <taxon>Lepidoptera</taxon>
        <taxon>Glossata</taxon>
        <taxon>Ditrysia</taxon>
        <taxon>Noctuoidea</taxon>
        <taxon>Noctuidae</taxon>
        <taxon>Heliothinae</taxon>
        <taxon>Heliothis</taxon>
    </lineage>
</organism>
<dbReference type="AlphaFoldDB" id="A0A2A4K682"/>
<dbReference type="SUPFAM" id="SSF47473">
    <property type="entry name" value="EF-hand"/>
    <property type="match status" value="1"/>
</dbReference>
<name>A0A2A4K682_HELVI</name>
<dbReference type="EMBL" id="NWSH01000104">
    <property type="protein sequence ID" value="PCG79526.1"/>
    <property type="molecule type" value="Genomic_DNA"/>
</dbReference>
<protein>
    <recommendedName>
        <fullName evidence="2">EF-hand domain-containing protein</fullName>
    </recommendedName>
</protein>
<accession>A0A2A4K682</accession>
<evidence type="ECO:0000313" key="1">
    <source>
        <dbReference type="EMBL" id="PCG79526.1"/>
    </source>
</evidence>
<reference evidence="1" key="1">
    <citation type="submission" date="2017-09" db="EMBL/GenBank/DDBJ databases">
        <title>Contemporary evolution of a Lepidopteran species, Heliothis virescens, in response to modern agricultural practices.</title>
        <authorList>
            <person name="Fritz M.L."/>
            <person name="Deyonke A.M."/>
            <person name="Papanicolaou A."/>
            <person name="Micinski S."/>
            <person name="Westbrook J."/>
            <person name="Gould F."/>
        </authorList>
    </citation>
    <scope>NUCLEOTIDE SEQUENCE [LARGE SCALE GENOMIC DNA]</scope>
    <source>
        <strain evidence="1">HvINT-</strain>
        <tissue evidence="1">Whole body</tissue>
    </source>
</reference>
<comment type="caution">
    <text evidence="1">The sequence shown here is derived from an EMBL/GenBank/DDBJ whole genome shotgun (WGS) entry which is preliminary data.</text>
</comment>
<proteinExistence type="predicted"/>